<feature type="transmembrane region" description="Helical" evidence="6">
    <location>
        <begin position="42"/>
        <end position="67"/>
    </location>
</feature>
<feature type="transmembrane region" description="Helical" evidence="6">
    <location>
        <begin position="177"/>
        <end position="195"/>
    </location>
</feature>
<keyword evidence="4 6" id="KW-1133">Transmembrane helix</keyword>
<comment type="subcellular location">
    <subcellularLocation>
        <location evidence="1">Cell membrane</location>
        <topology evidence="1">Multi-pass membrane protein</topology>
    </subcellularLocation>
</comment>
<reference evidence="8" key="1">
    <citation type="submission" date="2016-10" db="EMBL/GenBank/DDBJ databases">
        <authorList>
            <person name="de Groot N.N."/>
        </authorList>
    </citation>
    <scope>NUCLEOTIDE SEQUENCE</scope>
</reference>
<dbReference type="InterPro" id="IPR000917">
    <property type="entry name" value="Sulfatase_N"/>
</dbReference>
<accession>A0A1W1D1I6</accession>
<evidence type="ECO:0000256" key="3">
    <source>
        <dbReference type="ARBA" id="ARBA00022692"/>
    </source>
</evidence>
<keyword evidence="3 6" id="KW-0812">Transmembrane</keyword>
<keyword evidence="5 6" id="KW-0472">Membrane</keyword>
<dbReference type="InterPro" id="IPR017850">
    <property type="entry name" value="Alkaline_phosphatase_core_sf"/>
</dbReference>
<feature type="transmembrane region" description="Helical" evidence="6">
    <location>
        <begin position="7"/>
        <end position="30"/>
    </location>
</feature>
<feature type="transmembrane region" description="Helical" evidence="6">
    <location>
        <begin position="136"/>
        <end position="156"/>
    </location>
</feature>
<evidence type="ECO:0000256" key="4">
    <source>
        <dbReference type="ARBA" id="ARBA00022989"/>
    </source>
</evidence>
<evidence type="ECO:0000256" key="6">
    <source>
        <dbReference type="SAM" id="Phobius"/>
    </source>
</evidence>
<dbReference type="InterPro" id="IPR050448">
    <property type="entry name" value="OpgB/LTA_synthase_biosynth"/>
</dbReference>
<dbReference type="GO" id="GO:0005886">
    <property type="term" value="C:plasma membrane"/>
    <property type="evidence" value="ECO:0007669"/>
    <property type="project" value="UniProtKB-SubCell"/>
</dbReference>
<dbReference type="Pfam" id="PF00884">
    <property type="entry name" value="Sulfatase"/>
    <property type="match status" value="1"/>
</dbReference>
<name>A0A1W1D1I6_9ZZZZ</name>
<protein>
    <submittedName>
        <fullName evidence="8">Sulfatase family protein</fullName>
    </submittedName>
</protein>
<evidence type="ECO:0000256" key="1">
    <source>
        <dbReference type="ARBA" id="ARBA00004651"/>
    </source>
</evidence>
<proteinExistence type="predicted"/>
<dbReference type="CDD" id="cd16015">
    <property type="entry name" value="LTA_synthase"/>
    <property type="match status" value="1"/>
</dbReference>
<feature type="domain" description="Sulfatase N-terminal" evidence="7">
    <location>
        <begin position="280"/>
        <end position="565"/>
    </location>
</feature>
<dbReference type="SUPFAM" id="SSF53649">
    <property type="entry name" value="Alkaline phosphatase-like"/>
    <property type="match status" value="1"/>
</dbReference>
<evidence type="ECO:0000313" key="8">
    <source>
        <dbReference type="EMBL" id="SFV71835.1"/>
    </source>
</evidence>
<sequence length="676" mass="77874">MPKLFKFILSILFVEMLLLSLFKLAFLWIFYTDAGHLSFDEILYAFFIGWRFDIQLLVLITLPLLLFGGIKNIAFFENTYAKKFWITYLTLTLSLVILLYGVNFGYYDFFKRLVDSSILRYFYDMQEAFKMLQEGYPVYSSILGFFFFVTLIIVFYTKLYTKISKSSTKIYTKSSKILFITSFSLVYIFAGYGKLELYPWRWSEAFYSSKPFLSSIASNPATYFINTLKNSGEKYNSEKVKVHYDDIASFLEVKNKDTKDFSLARIKQAQHSKALTLDKPNIIFVLGESTSYARTSMSNNPLNPTPFLNSLAKKGLTYSRYFSPHTGTARSVFASLTGLYDVERMKTSSRNPMVVKQHLILNSLASYEKHYFIGGSLSWGNVRGLISNIKGIHTREASSYDAPHNDVWGISDADLLLEAHETFKQAQKPFFAFVQLSGNHSPWTIPKNNYGFEKRKNLKKADLLAYGFDGEEEEFHAQNFMDYAIENFFKTASSSKYMQNTIFIFVGDHGLFRQSKHRHPSFETLALDAVNTPLIIYAPSLFGHQKIDHSLSEVDIMPTIAGLSGEQYINSTFGRDILHKDFGDKEHYAFYIQHGHNPLLTLIGDKYIYRIRADSTKPELYASDYQGDAENISQAHPNIAQKMQKRLLGLYEMTRYTRYHNSGEAVNKSLKKRVLK</sequence>
<organism evidence="8">
    <name type="scientific">hydrothermal vent metagenome</name>
    <dbReference type="NCBI Taxonomy" id="652676"/>
    <lineage>
        <taxon>unclassified sequences</taxon>
        <taxon>metagenomes</taxon>
        <taxon>ecological metagenomes</taxon>
    </lineage>
</organism>
<feature type="transmembrane region" description="Helical" evidence="6">
    <location>
        <begin position="88"/>
        <end position="107"/>
    </location>
</feature>
<dbReference type="InterPro" id="IPR012160">
    <property type="entry name" value="LtaS-like"/>
</dbReference>
<keyword evidence="2" id="KW-1003">Cell membrane</keyword>
<evidence type="ECO:0000259" key="7">
    <source>
        <dbReference type="Pfam" id="PF00884"/>
    </source>
</evidence>
<gene>
    <name evidence="8" type="ORF">MNB_SV-13-830</name>
</gene>
<dbReference type="PANTHER" id="PTHR47371:SF3">
    <property type="entry name" value="PHOSPHOGLYCEROL TRANSFERASE I"/>
    <property type="match status" value="1"/>
</dbReference>
<dbReference type="AlphaFoldDB" id="A0A1W1D1I6"/>
<evidence type="ECO:0000256" key="5">
    <source>
        <dbReference type="ARBA" id="ARBA00023136"/>
    </source>
</evidence>
<dbReference type="PIRSF" id="PIRSF005091">
    <property type="entry name" value="Mmb_sulf_HI1246"/>
    <property type="match status" value="1"/>
</dbReference>
<evidence type="ECO:0000256" key="2">
    <source>
        <dbReference type="ARBA" id="ARBA00022475"/>
    </source>
</evidence>
<dbReference type="EMBL" id="FPHM01000318">
    <property type="protein sequence ID" value="SFV71835.1"/>
    <property type="molecule type" value="Genomic_DNA"/>
</dbReference>
<dbReference type="PANTHER" id="PTHR47371">
    <property type="entry name" value="LIPOTEICHOIC ACID SYNTHASE"/>
    <property type="match status" value="1"/>
</dbReference>
<dbReference type="Gene3D" id="3.40.720.10">
    <property type="entry name" value="Alkaline Phosphatase, subunit A"/>
    <property type="match status" value="1"/>
</dbReference>